<dbReference type="NCBIfam" id="TIGR00125">
    <property type="entry name" value="cyt_tran_rel"/>
    <property type="match status" value="1"/>
</dbReference>
<dbReference type="Gene3D" id="3.40.50.620">
    <property type="entry name" value="HUPs"/>
    <property type="match status" value="1"/>
</dbReference>
<proteinExistence type="predicted"/>
<name>A0A7V2ZI73_9BACT</name>
<evidence type="ECO:0000256" key="1">
    <source>
        <dbReference type="ARBA" id="ARBA00022679"/>
    </source>
</evidence>
<dbReference type="InterPro" id="IPR014729">
    <property type="entry name" value="Rossmann-like_a/b/a_fold"/>
</dbReference>
<organism evidence="4">
    <name type="scientific">Ignavibacterium album</name>
    <dbReference type="NCBI Taxonomy" id="591197"/>
    <lineage>
        <taxon>Bacteria</taxon>
        <taxon>Pseudomonadati</taxon>
        <taxon>Ignavibacteriota</taxon>
        <taxon>Ignavibacteria</taxon>
        <taxon>Ignavibacteriales</taxon>
        <taxon>Ignavibacteriaceae</taxon>
        <taxon>Ignavibacterium</taxon>
    </lineage>
</organism>
<accession>A0A7V2ZI73</accession>
<sequence length="153" mass="18189">MKKIALTYGTFDLFHYGHLRLFQRIKEFSDYLIVGVSTDEFNQIKGKKTIIPFENRIEIVRNIKYVDEVIAEERWEQKINDIQKFKVDYLVMGDDWKGKFDELQEYCEVIYLPRTDGISSSTIRNSLYEIKNLNIKSINSALEILQQIRNQLI</sequence>
<gene>
    <name evidence="4" type="ORF">ENS31_02495</name>
</gene>
<dbReference type="Pfam" id="PF01467">
    <property type="entry name" value="CTP_transf_like"/>
    <property type="match status" value="1"/>
</dbReference>
<comment type="caution">
    <text evidence="4">The sequence shown here is derived from an EMBL/GenBank/DDBJ whole genome shotgun (WGS) entry which is preliminary data.</text>
</comment>
<keyword evidence="1 4" id="KW-0808">Transferase</keyword>
<dbReference type="InterPro" id="IPR004821">
    <property type="entry name" value="Cyt_trans-like"/>
</dbReference>
<dbReference type="PANTHER" id="PTHR43793">
    <property type="entry name" value="FAD SYNTHASE"/>
    <property type="match status" value="1"/>
</dbReference>
<evidence type="ECO:0000313" key="4">
    <source>
        <dbReference type="EMBL" id="HFI90381.1"/>
    </source>
</evidence>
<dbReference type="PANTHER" id="PTHR43793:SF1">
    <property type="entry name" value="FAD SYNTHASE"/>
    <property type="match status" value="1"/>
</dbReference>
<protein>
    <submittedName>
        <fullName evidence="4">Glycerol-3-phosphate cytidylyltransferase</fullName>
    </submittedName>
</protein>
<evidence type="ECO:0000256" key="2">
    <source>
        <dbReference type="ARBA" id="ARBA00022695"/>
    </source>
</evidence>
<dbReference type="EMBL" id="DSUJ01000008">
    <property type="protein sequence ID" value="HFI90381.1"/>
    <property type="molecule type" value="Genomic_DNA"/>
</dbReference>
<dbReference type="GO" id="GO:0016779">
    <property type="term" value="F:nucleotidyltransferase activity"/>
    <property type="evidence" value="ECO:0007669"/>
    <property type="project" value="UniProtKB-KW"/>
</dbReference>
<dbReference type="InterPro" id="IPR050385">
    <property type="entry name" value="Archaeal_FAD_synthase"/>
</dbReference>
<dbReference type="SUPFAM" id="SSF52374">
    <property type="entry name" value="Nucleotidylyl transferase"/>
    <property type="match status" value="1"/>
</dbReference>
<keyword evidence="2 4" id="KW-0548">Nucleotidyltransferase</keyword>
<evidence type="ECO:0000259" key="3">
    <source>
        <dbReference type="Pfam" id="PF01467"/>
    </source>
</evidence>
<dbReference type="RefSeq" id="WP_369685742.1">
    <property type="nucleotide sequence ID" value="NZ_JAOAIE010000032.1"/>
</dbReference>
<dbReference type="AlphaFoldDB" id="A0A7V2ZI73"/>
<reference evidence="4" key="1">
    <citation type="journal article" date="2020" name="mSystems">
        <title>Genome- and Community-Level Interaction Insights into Carbon Utilization and Element Cycling Functions of Hydrothermarchaeota in Hydrothermal Sediment.</title>
        <authorList>
            <person name="Zhou Z."/>
            <person name="Liu Y."/>
            <person name="Xu W."/>
            <person name="Pan J."/>
            <person name="Luo Z.H."/>
            <person name="Li M."/>
        </authorList>
    </citation>
    <scope>NUCLEOTIDE SEQUENCE [LARGE SCALE GENOMIC DNA]</scope>
    <source>
        <strain evidence="4">SpSt-479</strain>
    </source>
</reference>
<feature type="domain" description="Cytidyltransferase-like" evidence="3">
    <location>
        <begin position="6"/>
        <end position="125"/>
    </location>
</feature>